<gene>
    <name evidence="2" type="ordered locus">Hoch_3803</name>
</gene>
<feature type="transmembrane region" description="Helical" evidence="1">
    <location>
        <begin position="175"/>
        <end position="195"/>
    </location>
</feature>
<name>D0LYF3_HALO1</name>
<evidence type="ECO:0000313" key="3">
    <source>
        <dbReference type="Proteomes" id="UP000001880"/>
    </source>
</evidence>
<feature type="transmembrane region" description="Helical" evidence="1">
    <location>
        <begin position="242"/>
        <end position="265"/>
    </location>
</feature>
<keyword evidence="1" id="KW-0472">Membrane</keyword>
<feature type="transmembrane region" description="Helical" evidence="1">
    <location>
        <begin position="7"/>
        <end position="27"/>
    </location>
</feature>
<organism evidence="2 3">
    <name type="scientific">Haliangium ochraceum (strain DSM 14365 / JCM 11303 / SMP-2)</name>
    <dbReference type="NCBI Taxonomy" id="502025"/>
    <lineage>
        <taxon>Bacteria</taxon>
        <taxon>Pseudomonadati</taxon>
        <taxon>Myxococcota</taxon>
        <taxon>Polyangia</taxon>
        <taxon>Haliangiales</taxon>
        <taxon>Kofleriaceae</taxon>
        <taxon>Haliangium</taxon>
    </lineage>
</organism>
<keyword evidence="3" id="KW-1185">Reference proteome</keyword>
<dbReference type="KEGG" id="hoh:Hoch_3803"/>
<dbReference type="RefSeq" id="WP_012828902.1">
    <property type="nucleotide sequence ID" value="NC_013440.1"/>
</dbReference>
<keyword evidence="1" id="KW-1133">Transmembrane helix</keyword>
<evidence type="ECO:0000313" key="2">
    <source>
        <dbReference type="EMBL" id="ACY16303.1"/>
    </source>
</evidence>
<feature type="transmembrane region" description="Helical" evidence="1">
    <location>
        <begin position="119"/>
        <end position="139"/>
    </location>
</feature>
<accession>D0LYF3</accession>
<dbReference type="STRING" id="502025.Hoch_3803"/>
<feature type="transmembrane region" description="Helical" evidence="1">
    <location>
        <begin position="207"/>
        <end position="230"/>
    </location>
</feature>
<reference evidence="2 3" key="1">
    <citation type="journal article" date="2010" name="Stand. Genomic Sci.">
        <title>Complete genome sequence of Haliangium ochraceum type strain (SMP-2).</title>
        <authorList>
            <consortium name="US DOE Joint Genome Institute (JGI-PGF)"/>
            <person name="Ivanova N."/>
            <person name="Daum C."/>
            <person name="Lang E."/>
            <person name="Abt B."/>
            <person name="Kopitz M."/>
            <person name="Saunders E."/>
            <person name="Lapidus A."/>
            <person name="Lucas S."/>
            <person name="Glavina Del Rio T."/>
            <person name="Nolan M."/>
            <person name="Tice H."/>
            <person name="Copeland A."/>
            <person name="Cheng J.F."/>
            <person name="Chen F."/>
            <person name="Bruce D."/>
            <person name="Goodwin L."/>
            <person name="Pitluck S."/>
            <person name="Mavromatis K."/>
            <person name="Pati A."/>
            <person name="Mikhailova N."/>
            <person name="Chen A."/>
            <person name="Palaniappan K."/>
            <person name="Land M."/>
            <person name="Hauser L."/>
            <person name="Chang Y.J."/>
            <person name="Jeffries C.D."/>
            <person name="Detter J.C."/>
            <person name="Brettin T."/>
            <person name="Rohde M."/>
            <person name="Goker M."/>
            <person name="Bristow J."/>
            <person name="Markowitz V."/>
            <person name="Eisen J.A."/>
            <person name="Hugenholtz P."/>
            <person name="Kyrpides N.C."/>
            <person name="Klenk H.P."/>
        </authorList>
    </citation>
    <scope>NUCLEOTIDE SEQUENCE [LARGE SCALE GENOMIC DNA]</scope>
    <source>
        <strain evidence="3">DSM 14365 / CIP 107738 / JCM 11303 / AJ 13395 / SMP-2</strain>
    </source>
</reference>
<dbReference type="Proteomes" id="UP000001880">
    <property type="component" value="Chromosome"/>
</dbReference>
<keyword evidence="1" id="KW-0812">Transmembrane</keyword>
<protein>
    <submittedName>
        <fullName evidence="2">Uncharacterized protein</fullName>
    </submittedName>
</protein>
<proteinExistence type="predicted"/>
<feature type="transmembrane region" description="Helical" evidence="1">
    <location>
        <begin position="33"/>
        <end position="54"/>
    </location>
</feature>
<dbReference type="EMBL" id="CP001804">
    <property type="protein sequence ID" value="ACY16303.1"/>
    <property type="molecule type" value="Genomic_DNA"/>
</dbReference>
<dbReference type="AlphaFoldDB" id="D0LYF3"/>
<feature type="transmembrane region" description="Helical" evidence="1">
    <location>
        <begin position="66"/>
        <end position="83"/>
    </location>
</feature>
<dbReference type="HOGENOM" id="CLU_1018502_0_0_7"/>
<feature type="transmembrane region" description="Helical" evidence="1">
    <location>
        <begin position="89"/>
        <end position="107"/>
    </location>
</feature>
<evidence type="ECO:0000256" key="1">
    <source>
        <dbReference type="SAM" id="Phobius"/>
    </source>
</evidence>
<sequence length="273" mass="28638">MTRPGYAALLGAIRFLAVYFALQAFAYAPSMRLTWRGLIGVATVALFSVMVAAFSARHRGSGRLPRVSLGVLGVGLLAVNAFLGLTLPLAIFGAVFGIVALAGLVLFRPSMHTRPLVGLLVHLPVRVVLLGYAIVIFGADFGFEQLLYEEVALLVGVLAADAVRDAAVTPPGRVGTWLLALVCALLAAIGAAGMVRVSLLLELGLGYWMFVGLGTAAVLAASVRMLFAPAGATGLLRNAARMYRLALLAGLVVILISTKGGLGWMEGEPWYTF</sequence>